<evidence type="ECO:0000259" key="16">
    <source>
        <dbReference type="PROSITE" id="PS51787"/>
    </source>
</evidence>
<dbReference type="Gene3D" id="3.30.230.10">
    <property type="match status" value="1"/>
</dbReference>
<evidence type="ECO:0000256" key="11">
    <source>
        <dbReference type="PIRSR" id="PIRSR001174-1"/>
    </source>
</evidence>
<comment type="similarity">
    <text evidence="9 10 13 14">Belongs to the peptidase S16 family.</text>
</comment>
<dbReference type="GO" id="GO:0006515">
    <property type="term" value="P:protein quality control for misfolded or incompletely synthesized proteins"/>
    <property type="evidence" value="ECO:0007669"/>
    <property type="project" value="UniProtKB-UniRule"/>
</dbReference>
<name>H5SR85_ACEAU</name>
<evidence type="ECO:0000256" key="4">
    <source>
        <dbReference type="ARBA" id="ARBA00022741"/>
    </source>
</evidence>
<dbReference type="Gene3D" id="2.30.130.40">
    <property type="entry name" value="LON domain-like"/>
    <property type="match status" value="1"/>
</dbReference>
<dbReference type="FunFam" id="1.20.5.5270:FF:000002">
    <property type="entry name" value="Lon protease homolog"/>
    <property type="match status" value="1"/>
</dbReference>
<accession>H5SR85</accession>
<dbReference type="InterPro" id="IPR054594">
    <property type="entry name" value="Lon_lid"/>
</dbReference>
<feature type="active site" evidence="9 11">
    <location>
        <position position="691"/>
    </location>
</feature>
<dbReference type="InterPro" id="IPR027543">
    <property type="entry name" value="Lon_bac"/>
</dbReference>
<evidence type="ECO:0000256" key="8">
    <source>
        <dbReference type="ARBA" id="ARBA00023016"/>
    </source>
</evidence>
<dbReference type="InterPro" id="IPR014721">
    <property type="entry name" value="Ribsml_uS5_D2-typ_fold_subgr"/>
</dbReference>
<evidence type="ECO:0000256" key="2">
    <source>
        <dbReference type="ARBA" id="ARBA00022490"/>
    </source>
</evidence>
<evidence type="ECO:0000256" key="3">
    <source>
        <dbReference type="ARBA" id="ARBA00022670"/>
    </source>
</evidence>
<evidence type="ECO:0000256" key="7">
    <source>
        <dbReference type="ARBA" id="ARBA00022840"/>
    </source>
</evidence>
<dbReference type="AlphaFoldDB" id="H5SR85"/>
<dbReference type="InterPro" id="IPR015947">
    <property type="entry name" value="PUA-like_sf"/>
</dbReference>
<evidence type="ECO:0000259" key="15">
    <source>
        <dbReference type="PROSITE" id="PS51786"/>
    </source>
</evidence>
<dbReference type="PRINTS" id="PR00830">
    <property type="entry name" value="ENDOLAPTASE"/>
</dbReference>
<dbReference type="GO" id="GO:0043565">
    <property type="term" value="F:sequence-specific DNA binding"/>
    <property type="evidence" value="ECO:0007669"/>
    <property type="project" value="UniProtKB-UniRule"/>
</dbReference>
<keyword evidence="5 9" id="KW-0378">Hydrolase</keyword>
<reference evidence="17" key="2">
    <citation type="journal article" date="2012" name="PLoS ONE">
        <title>A Deeply Branching Thermophilic Bacterium with an Ancient Acetyl-CoA Pathway Dominates a Subsurface Ecosystem.</title>
        <authorList>
            <person name="Takami H."/>
            <person name="Noguchi H."/>
            <person name="Takaki Y."/>
            <person name="Uchiyama I."/>
            <person name="Toyoda A."/>
            <person name="Nishi S."/>
            <person name="Chee G.-J."/>
            <person name="Arai W."/>
            <person name="Nunoura T."/>
            <person name="Itoh T."/>
            <person name="Hattori M."/>
            <person name="Takai K."/>
        </authorList>
    </citation>
    <scope>NUCLEOTIDE SEQUENCE</scope>
</reference>
<dbReference type="InterPro" id="IPR008268">
    <property type="entry name" value="Peptidase_S16_AS"/>
</dbReference>
<comment type="induction">
    <text evidence="9">By heat shock.</text>
</comment>
<organism evidence="17">
    <name type="scientific">Acetithermum autotrophicum</name>
    <dbReference type="NCBI Taxonomy" id="1446466"/>
    <lineage>
        <taxon>Bacteria</taxon>
        <taxon>Candidatus Bipolaricaulota</taxon>
        <taxon>Candidatus Acetithermum</taxon>
    </lineage>
</organism>
<dbReference type="EC" id="3.4.21.53" evidence="9 10"/>
<keyword evidence="7 9" id="KW-0067">ATP-binding</keyword>
<comment type="subcellular location">
    <subcellularLocation>
        <location evidence="1 9 10">Cytoplasm</location>
    </subcellularLocation>
</comment>
<dbReference type="InterPro" id="IPR027417">
    <property type="entry name" value="P-loop_NTPase"/>
</dbReference>
<keyword evidence="3 9" id="KW-0645">Protease</keyword>
<dbReference type="GO" id="GO:0005737">
    <property type="term" value="C:cytoplasm"/>
    <property type="evidence" value="ECO:0007669"/>
    <property type="project" value="UniProtKB-SubCell"/>
</dbReference>
<dbReference type="GO" id="GO:0034605">
    <property type="term" value="P:cellular response to heat"/>
    <property type="evidence" value="ECO:0007669"/>
    <property type="project" value="UniProtKB-UniRule"/>
</dbReference>
<dbReference type="GO" id="GO:0004252">
    <property type="term" value="F:serine-type endopeptidase activity"/>
    <property type="evidence" value="ECO:0007669"/>
    <property type="project" value="UniProtKB-UniRule"/>
</dbReference>
<dbReference type="CDD" id="cd19500">
    <property type="entry name" value="RecA-like_Lon"/>
    <property type="match status" value="1"/>
</dbReference>
<dbReference type="GO" id="GO:0016887">
    <property type="term" value="F:ATP hydrolysis activity"/>
    <property type="evidence" value="ECO:0007669"/>
    <property type="project" value="UniProtKB-UniRule"/>
</dbReference>
<dbReference type="EMBL" id="AP011801">
    <property type="protein sequence ID" value="BAL58602.1"/>
    <property type="molecule type" value="Genomic_DNA"/>
</dbReference>
<evidence type="ECO:0000256" key="6">
    <source>
        <dbReference type="ARBA" id="ARBA00022825"/>
    </source>
</evidence>
<dbReference type="Pfam" id="PF05362">
    <property type="entry name" value="Lon_C"/>
    <property type="match status" value="1"/>
</dbReference>
<evidence type="ECO:0000256" key="1">
    <source>
        <dbReference type="ARBA" id="ARBA00004496"/>
    </source>
</evidence>
<gene>
    <name evidence="9" type="primary">lon</name>
    <name evidence="17" type="ORF">HGMM_OP2C152</name>
</gene>
<dbReference type="InterPro" id="IPR003959">
    <property type="entry name" value="ATPase_AAA_core"/>
</dbReference>
<reference evidence="17" key="1">
    <citation type="journal article" date="2005" name="Environ. Microbiol.">
        <title>Genetic and functional properties of uncultivated thermophilic crenarchaeotes from a subsurface gold mine as revealed by analysis of genome fragments.</title>
        <authorList>
            <person name="Nunoura T."/>
            <person name="Hirayama H."/>
            <person name="Takami H."/>
            <person name="Oida H."/>
            <person name="Nishi S."/>
            <person name="Shimamura S."/>
            <person name="Suzuki Y."/>
            <person name="Inagaki F."/>
            <person name="Takai K."/>
            <person name="Nealson K.H."/>
            <person name="Horikoshi K."/>
        </authorList>
    </citation>
    <scope>NUCLEOTIDE SEQUENCE</scope>
</reference>
<dbReference type="GO" id="GO:0005524">
    <property type="term" value="F:ATP binding"/>
    <property type="evidence" value="ECO:0007669"/>
    <property type="project" value="UniProtKB-UniRule"/>
</dbReference>
<dbReference type="GO" id="GO:0004176">
    <property type="term" value="F:ATP-dependent peptidase activity"/>
    <property type="evidence" value="ECO:0007669"/>
    <property type="project" value="UniProtKB-UniRule"/>
</dbReference>
<evidence type="ECO:0000256" key="12">
    <source>
        <dbReference type="PIRSR" id="PIRSR001174-2"/>
    </source>
</evidence>
<dbReference type="Gene3D" id="3.40.50.300">
    <property type="entry name" value="P-loop containing nucleotide triphosphate hydrolases"/>
    <property type="match status" value="1"/>
</dbReference>
<comment type="catalytic activity">
    <reaction evidence="9 10 13">
        <text>Hydrolysis of proteins in presence of ATP.</text>
        <dbReference type="EC" id="3.4.21.53"/>
    </reaction>
</comment>
<dbReference type="SUPFAM" id="SSF54211">
    <property type="entry name" value="Ribosomal protein S5 domain 2-like"/>
    <property type="match status" value="1"/>
</dbReference>
<dbReference type="FunFam" id="3.40.50.300:FF:000382">
    <property type="entry name" value="Lon protease homolog 2, peroxisomal"/>
    <property type="match status" value="1"/>
</dbReference>
<feature type="binding site" evidence="9 12">
    <location>
        <begin position="367"/>
        <end position="374"/>
    </location>
    <ligand>
        <name>ATP</name>
        <dbReference type="ChEBI" id="CHEBI:30616"/>
    </ligand>
</feature>
<dbReference type="Gene3D" id="1.20.58.1480">
    <property type="match status" value="1"/>
</dbReference>
<evidence type="ECO:0000256" key="14">
    <source>
        <dbReference type="RuleBase" id="RU000591"/>
    </source>
</evidence>
<dbReference type="Pfam" id="PF22667">
    <property type="entry name" value="Lon_lid"/>
    <property type="match status" value="1"/>
</dbReference>
<protein>
    <recommendedName>
        <fullName evidence="9 10">Lon protease</fullName>
        <ecNumber evidence="9 10">3.4.21.53</ecNumber>
    </recommendedName>
    <alternativeName>
        <fullName evidence="9">ATP-dependent protease La</fullName>
    </alternativeName>
</protein>
<sequence>MDALTPPAGFELVDTSHVKFPEVLPILPLKNTVVFPHSVLPLTVGRESSVKLIEEALAGTKIIGVLTQRDPTIEHPTMQDVYHVGTICKIARVIKTPNNALLLWVQGLSRFAVEVFTQETPYLVAQIEPLESVVEEDIETEALSKQVAALFQKMLSLMPNPHMEIHAMASSLSDPGHLADFITANLDIEVEAKQQVLETLNVKERLTLVLRLLEEENEILEVGSRIHTRVQEEIGRSTRERILREQMEAIKKELGEEEGPEIEELRRKIKHAKMPKDVEKEALRELERLAQMHPSSAEYTVSRTYLDWLIALPWSKTTKDMLDIARARQILDEDHYNLTKVKERILEYLAVLKLKRDMKGPILCLVGPPGVGKTSLGRSIARALGRKFVRISLGGVRDEAEIRGHRRTYVGALPGRIIQGLRRANSKNPVFMLDEIDKMSSDFRGDPAAALLEVLDPEQNNNFTDHYLDVPFDLSRVLFITTANVLYTIPSPLLDRMEVLELPGYSEDEKVQIAQRYLIPKQIKAHGLRANQVEFSDAALRQIIRDYTHEAGVRNLEREIGAVCRKIAVQVAEKKDRSRRFIEPADVSKMLGPPRYFSEVAERLTKSGVAIGLVVTQVGGDIVFIEATKMKGKGELKLTGQLGEVMRESAQAALSYIRANAEQFGIDPDFFAHHDIHIHVPEGAIPKDGPSAGVTIVTALASLLTDTPVQADLAMTGEITLRGKVLPVGGIREKVLAAHRAGIKTVILPKRNEKDLEELPQNVKDALRFEFVEEISQVLEIALPRHVAVP</sequence>
<keyword evidence="4 9" id="KW-0547">Nucleotide-binding</keyword>
<dbReference type="Gene3D" id="1.10.8.60">
    <property type="match status" value="1"/>
</dbReference>
<dbReference type="InterPro" id="IPR020568">
    <property type="entry name" value="Ribosomal_Su5_D2-typ_SF"/>
</dbReference>
<keyword evidence="6 9" id="KW-0720">Serine protease</keyword>
<comment type="function">
    <text evidence="9">ATP-dependent serine protease that mediates the selective degradation of mutant and abnormal proteins as well as certain short-lived regulatory proteins. Required for cellular homeostasis and for survival from DNA damage and developmental changes induced by stress. Degrades polypeptides processively to yield small peptide fragments that are 5 to 10 amino acids long. Binds to DNA in a double-stranded, site-specific manner.</text>
</comment>
<evidence type="ECO:0000313" key="17">
    <source>
        <dbReference type="EMBL" id="BAL58602.1"/>
    </source>
</evidence>
<evidence type="ECO:0000256" key="10">
    <source>
        <dbReference type="PIRNR" id="PIRNR001174"/>
    </source>
</evidence>
<dbReference type="PROSITE" id="PS51787">
    <property type="entry name" value="LON_N"/>
    <property type="match status" value="1"/>
</dbReference>
<dbReference type="SUPFAM" id="SSF52540">
    <property type="entry name" value="P-loop containing nucleoside triphosphate hydrolases"/>
    <property type="match status" value="1"/>
</dbReference>
<dbReference type="HAMAP" id="MF_01973">
    <property type="entry name" value="lon_bact"/>
    <property type="match status" value="1"/>
</dbReference>
<dbReference type="InterPro" id="IPR046336">
    <property type="entry name" value="Lon_prtase_N_sf"/>
</dbReference>
<dbReference type="NCBIfam" id="TIGR00763">
    <property type="entry name" value="lon"/>
    <property type="match status" value="1"/>
</dbReference>
<keyword evidence="8 9" id="KW-0346">Stress response</keyword>
<dbReference type="Pfam" id="PF00004">
    <property type="entry name" value="AAA"/>
    <property type="match status" value="1"/>
</dbReference>
<feature type="active site" evidence="9 11">
    <location>
        <position position="734"/>
    </location>
</feature>
<dbReference type="PANTHER" id="PTHR10046">
    <property type="entry name" value="ATP DEPENDENT LON PROTEASE FAMILY MEMBER"/>
    <property type="match status" value="1"/>
</dbReference>
<dbReference type="InterPro" id="IPR003111">
    <property type="entry name" value="Lon_prtase_N"/>
</dbReference>
<feature type="domain" description="Lon N-terminal" evidence="16">
    <location>
        <begin position="24"/>
        <end position="217"/>
    </location>
</feature>
<dbReference type="Pfam" id="PF02190">
    <property type="entry name" value="LON_substr_bdg"/>
    <property type="match status" value="1"/>
</dbReference>
<feature type="domain" description="Lon proteolytic" evidence="15">
    <location>
        <begin position="604"/>
        <end position="785"/>
    </location>
</feature>
<dbReference type="Gene3D" id="1.20.5.5270">
    <property type="match status" value="1"/>
</dbReference>
<dbReference type="SUPFAM" id="SSF88697">
    <property type="entry name" value="PUA domain-like"/>
    <property type="match status" value="1"/>
</dbReference>
<dbReference type="PIRSF" id="PIRSF001174">
    <property type="entry name" value="Lon_proteas"/>
    <property type="match status" value="1"/>
</dbReference>
<dbReference type="FunFam" id="3.30.230.10:FF:000019">
    <property type="entry name" value="Lon protease homolog 2, peroxisomal"/>
    <property type="match status" value="1"/>
</dbReference>
<keyword evidence="2 9" id="KW-0963">Cytoplasm</keyword>
<evidence type="ECO:0000256" key="13">
    <source>
        <dbReference type="PROSITE-ProRule" id="PRU01122"/>
    </source>
</evidence>
<dbReference type="InterPro" id="IPR008269">
    <property type="entry name" value="Lon_proteolytic"/>
</dbReference>
<dbReference type="InterPro" id="IPR027065">
    <property type="entry name" value="Lon_Prtase"/>
</dbReference>
<evidence type="ECO:0000256" key="9">
    <source>
        <dbReference type="HAMAP-Rule" id="MF_01973"/>
    </source>
</evidence>
<dbReference type="PROSITE" id="PS01046">
    <property type="entry name" value="LON_SER"/>
    <property type="match status" value="1"/>
</dbReference>
<comment type="subunit">
    <text evidence="9 10">Homohexamer. Organized in a ring with a central cavity.</text>
</comment>
<dbReference type="InterPro" id="IPR003593">
    <property type="entry name" value="AAA+_ATPase"/>
</dbReference>
<dbReference type="SMART" id="SM00382">
    <property type="entry name" value="AAA"/>
    <property type="match status" value="1"/>
</dbReference>
<dbReference type="PROSITE" id="PS51786">
    <property type="entry name" value="LON_PROTEOLYTIC"/>
    <property type="match status" value="1"/>
</dbReference>
<dbReference type="InterPro" id="IPR004815">
    <property type="entry name" value="Lon_bac/euk-typ"/>
</dbReference>
<proteinExistence type="evidence at transcript level"/>
<evidence type="ECO:0000256" key="5">
    <source>
        <dbReference type="ARBA" id="ARBA00022801"/>
    </source>
</evidence>
<dbReference type="SMART" id="SM00464">
    <property type="entry name" value="LON"/>
    <property type="match status" value="1"/>
</dbReference>